<evidence type="ECO:0000313" key="2">
    <source>
        <dbReference type="Proteomes" id="UP001049176"/>
    </source>
</evidence>
<name>A0A9P7UVK7_9AGAR</name>
<evidence type="ECO:0000313" key="1">
    <source>
        <dbReference type="EMBL" id="KAG7094486.1"/>
    </source>
</evidence>
<reference evidence="1" key="1">
    <citation type="journal article" date="2021" name="Genome Biol. Evol.">
        <title>The assembled and annotated genome of the fairy-ring fungus Marasmius oreades.</title>
        <authorList>
            <person name="Hiltunen M."/>
            <person name="Ament-Velasquez S.L."/>
            <person name="Johannesson H."/>
        </authorList>
    </citation>
    <scope>NUCLEOTIDE SEQUENCE</scope>
    <source>
        <strain evidence="1">03SP1</strain>
    </source>
</reference>
<dbReference type="GeneID" id="66077160"/>
<dbReference type="RefSeq" id="XP_043010956.1">
    <property type="nucleotide sequence ID" value="XM_043152869.1"/>
</dbReference>
<dbReference type="AlphaFoldDB" id="A0A9P7UVK7"/>
<sequence length="104" mass="11553">MAATSSFFQDSHHMNFSGGNSFTNARTVVNHNYPALLQPEYGGSSDKECSTTRDKENLFNLAEEHGFRLIRMGDIIVEKEVSSDVLNISVKCPAGRVLKKTNPF</sequence>
<accession>A0A9P7UVK7</accession>
<keyword evidence="2" id="KW-1185">Reference proteome</keyword>
<comment type="caution">
    <text evidence="1">The sequence shown here is derived from an EMBL/GenBank/DDBJ whole genome shotgun (WGS) entry which is preliminary data.</text>
</comment>
<dbReference type="KEGG" id="more:E1B28_008084"/>
<dbReference type="Proteomes" id="UP001049176">
    <property type="component" value="Chromosome 4"/>
</dbReference>
<organism evidence="1 2">
    <name type="scientific">Marasmius oreades</name>
    <name type="common">fairy-ring Marasmius</name>
    <dbReference type="NCBI Taxonomy" id="181124"/>
    <lineage>
        <taxon>Eukaryota</taxon>
        <taxon>Fungi</taxon>
        <taxon>Dikarya</taxon>
        <taxon>Basidiomycota</taxon>
        <taxon>Agaricomycotina</taxon>
        <taxon>Agaricomycetes</taxon>
        <taxon>Agaricomycetidae</taxon>
        <taxon>Agaricales</taxon>
        <taxon>Marasmiineae</taxon>
        <taxon>Marasmiaceae</taxon>
        <taxon>Marasmius</taxon>
    </lineage>
</organism>
<gene>
    <name evidence="1" type="ORF">E1B28_008084</name>
</gene>
<protein>
    <submittedName>
        <fullName evidence="1">Uncharacterized protein</fullName>
    </submittedName>
</protein>
<proteinExistence type="predicted"/>
<dbReference type="EMBL" id="CM032184">
    <property type="protein sequence ID" value="KAG7094486.1"/>
    <property type="molecule type" value="Genomic_DNA"/>
</dbReference>